<dbReference type="Gene3D" id="1.10.10.10">
    <property type="entry name" value="Winged helix-like DNA-binding domain superfamily/Winged helix DNA-binding domain"/>
    <property type="match status" value="1"/>
</dbReference>
<evidence type="ECO:0000313" key="3">
    <source>
        <dbReference type="Proteomes" id="UP000001882"/>
    </source>
</evidence>
<evidence type="ECO:0000259" key="1">
    <source>
        <dbReference type="Pfam" id="PF01909"/>
    </source>
</evidence>
<dbReference type="SMR" id="D1Z0N3"/>
<reference evidence="2 3" key="1">
    <citation type="journal article" date="2007" name="Appl. Environ. Microbiol.">
        <title>Isolation of key methanogens for global methane emission from rice paddy fields: a novel isolate affiliated with the clone cluster rice cluster I.</title>
        <authorList>
            <person name="Sakai S."/>
            <person name="Imachi H."/>
            <person name="Sekiguchi Y."/>
            <person name="Ohashi A."/>
            <person name="Harada H."/>
            <person name="Kamagata Y."/>
        </authorList>
    </citation>
    <scope>NUCLEOTIDE SEQUENCE [LARGE SCALE GENOMIC DNA]</scope>
    <source>
        <strain evidence="3">DSM 17711 / JCM 13418 / NBRC 101707 / SANAE</strain>
    </source>
</reference>
<dbReference type="GO" id="GO:0016779">
    <property type="term" value="F:nucleotidyltransferase activity"/>
    <property type="evidence" value="ECO:0007669"/>
    <property type="project" value="InterPro"/>
</dbReference>
<evidence type="ECO:0000313" key="2">
    <source>
        <dbReference type="EMBL" id="BAI62255.1"/>
    </source>
</evidence>
<reference evidence="2 3" key="2">
    <citation type="journal article" date="2008" name="Int. J. Syst. Evol. Microbiol.">
        <title>Methanocella paludicola gen. nov., sp. nov., a methane-producing archaeon, the first isolate of the lineage 'Rice Cluster I', and proposal of the new archaeal order Methanocellales ord. nov.</title>
        <authorList>
            <person name="Sakai S."/>
            <person name="Imachi H."/>
            <person name="Hanada S."/>
            <person name="Ohashi A."/>
            <person name="Harada H."/>
            <person name="Kamagata Y."/>
        </authorList>
    </citation>
    <scope>NUCLEOTIDE SEQUENCE [LARGE SCALE GENOMIC DNA]</scope>
    <source>
        <strain evidence="3">DSM 17711 / JCM 13418 / NBRC 101707 / SANAE</strain>
    </source>
</reference>
<dbReference type="STRING" id="304371.MCP_2183"/>
<protein>
    <submittedName>
        <fullName evidence="2">Nucleotidyl transferase</fullName>
    </submittedName>
</protein>
<gene>
    <name evidence="2" type="ordered locus">MCP_2183</name>
</gene>
<dbReference type="SUPFAM" id="SSF81301">
    <property type="entry name" value="Nucleotidyltransferase"/>
    <property type="match status" value="1"/>
</dbReference>
<dbReference type="InterPro" id="IPR036390">
    <property type="entry name" value="WH_DNA-bd_sf"/>
</dbReference>
<dbReference type="Proteomes" id="UP000001882">
    <property type="component" value="Chromosome"/>
</dbReference>
<dbReference type="KEGG" id="mpd:MCP_2183"/>
<dbReference type="InterPro" id="IPR043519">
    <property type="entry name" value="NT_sf"/>
</dbReference>
<dbReference type="GeneID" id="8682028"/>
<dbReference type="AlphaFoldDB" id="D1Z0N3"/>
<dbReference type="InterPro" id="IPR002934">
    <property type="entry name" value="Polymerase_NTP_transf_dom"/>
</dbReference>
<keyword evidence="3" id="KW-1185">Reference proteome</keyword>
<dbReference type="Pfam" id="PF01909">
    <property type="entry name" value="NTP_transf_2"/>
    <property type="match status" value="1"/>
</dbReference>
<dbReference type="InterPro" id="IPR036388">
    <property type="entry name" value="WH-like_DNA-bd_sf"/>
</dbReference>
<proteinExistence type="predicted"/>
<dbReference type="EMBL" id="AP011532">
    <property type="protein sequence ID" value="BAI62255.1"/>
    <property type="molecule type" value="Genomic_DNA"/>
</dbReference>
<dbReference type="SUPFAM" id="SSF46785">
    <property type="entry name" value="Winged helix' DNA-binding domain"/>
    <property type="match status" value="1"/>
</dbReference>
<dbReference type="OrthoDB" id="9287at2157"/>
<name>D1Z0N3_METPS</name>
<accession>D1Z0N3</accession>
<keyword evidence="2" id="KW-0808">Transferase</keyword>
<organism evidence="2 3">
    <name type="scientific">Methanocella paludicola (strain DSM 17711 / JCM 13418 / NBRC 101707 / SANAE)</name>
    <dbReference type="NCBI Taxonomy" id="304371"/>
    <lineage>
        <taxon>Archaea</taxon>
        <taxon>Methanobacteriati</taxon>
        <taxon>Methanobacteriota</taxon>
        <taxon>Stenosarchaea group</taxon>
        <taxon>Methanomicrobia</taxon>
        <taxon>Methanocellales</taxon>
        <taxon>Methanocellaceae</taxon>
        <taxon>Methanocella</taxon>
    </lineage>
</organism>
<dbReference type="RefSeq" id="WP_012900929.1">
    <property type="nucleotide sequence ID" value="NC_013665.1"/>
</dbReference>
<feature type="domain" description="Polymerase nucleotidyl transferase" evidence="1">
    <location>
        <begin position="94"/>
        <end position="162"/>
    </location>
</feature>
<dbReference type="Gene3D" id="3.30.460.10">
    <property type="entry name" value="Beta Polymerase, domain 2"/>
    <property type="match status" value="1"/>
</dbReference>
<sequence>MIKLFEKYVDMKILGLFLSNPNTPYHVKEVSRKLGVSPASVSGAMKYFESTGYLIKEEKGLAHIYHLNKEHPAVVALRKAYGIALIQSAGPVEAFLQADPNIVSFALYGSYADGTFDEHSDIEFVAVAPSALDKFSNQRKFSEVRKTIEEKLGRPVAIFVATMSIWSTMKSANDPMYHKIMDNHILIYGNGLEDPFANR</sequence>
<reference evidence="3" key="3">
    <citation type="journal article" date="2011" name="PLoS ONE">
        <title>Genome sequence of a mesophilic hydrogenotrophic methanogen Methanocella paludicola, the first cultivated representative of the order Methanocellales.</title>
        <authorList>
            <person name="Sakai S."/>
            <person name="Takaki Y."/>
            <person name="Shimamura S."/>
            <person name="Sekine M."/>
            <person name="Tajima T."/>
            <person name="Kosugi H."/>
            <person name="Ichikawa N."/>
            <person name="Tasumi E."/>
            <person name="Hiraki A.T."/>
            <person name="Shimizu A."/>
            <person name="Kato Y."/>
            <person name="Nishiko R."/>
            <person name="Mori K."/>
            <person name="Fujita N."/>
            <person name="Imachi H."/>
            <person name="Takai K."/>
        </authorList>
    </citation>
    <scope>NUCLEOTIDE SEQUENCE [LARGE SCALE GENOMIC DNA]</scope>
    <source>
        <strain evidence="3">DSM 17711 / JCM 13418 / NBRC 101707 / SANAE</strain>
    </source>
</reference>
<dbReference type="eggNOG" id="arCOG01208">
    <property type="taxonomic scope" value="Archaea"/>
</dbReference>
<dbReference type="CDD" id="cd05403">
    <property type="entry name" value="NT_KNTase_like"/>
    <property type="match status" value="1"/>
</dbReference>
<dbReference type="InParanoid" id="D1Z0N3"/>